<keyword evidence="2" id="KW-1185">Reference proteome</keyword>
<reference evidence="2" key="1">
    <citation type="journal article" date="2019" name="Int. J. Syst. Evol. Microbiol.">
        <title>The Global Catalogue of Microorganisms (GCM) 10K type strain sequencing project: providing services to taxonomists for standard genome sequencing and annotation.</title>
        <authorList>
            <consortium name="The Broad Institute Genomics Platform"/>
            <consortium name="The Broad Institute Genome Sequencing Center for Infectious Disease"/>
            <person name="Wu L."/>
            <person name="Ma J."/>
        </authorList>
    </citation>
    <scope>NUCLEOTIDE SEQUENCE [LARGE SCALE GENOMIC DNA]</scope>
    <source>
        <strain evidence="2">CGMCC 1.15407</strain>
    </source>
</reference>
<sequence>MFDMKKYKWLYLALVIGLILSSCREEESIAPPEKEELPQQEVSYIEGFYLLNEGNMNMNKASLDYYDYASGVYSRNVYGAANPFATLGLGDVGNDIGVYGDKLYAVINCSNKVEVMDVATTERIQVLDSKNCRYVAFANGYAYISAYDGEVSLGPDKPNGFIAKYDTTHLELVDQIEVGRQPEEMAISNGKLYIANSGGYSPPHYENTISVIDLDSFQKIRDIHVAINLHRVRADGHGNIYVSSRGDYYDIPSDLYIIDAETDAVTHEFDLSCANLDIQGDTAYVIGSEFSYYTGQWTTHYSMINTQTKEVLAEPFIPHELIEKIKTPYGVAVDPVSKNIYITDAGDYVSPGRLYAYNPTSDSLLFEQVTGDIPAHFAFVSKKNTKF</sequence>
<dbReference type="PANTHER" id="PTHR47197:SF3">
    <property type="entry name" value="DIHYDRO-HEME D1 DEHYDROGENASE"/>
    <property type="match status" value="1"/>
</dbReference>
<dbReference type="Pfam" id="PF16819">
    <property type="entry name" value="DUF5074"/>
    <property type="match status" value="1"/>
</dbReference>
<dbReference type="InterPro" id="IPR015943">
    <property type="entry name" value="WD40/YVTN_repeat-like_dom_sf"/>
</dbReference>
<protein>
    <recommendedName>
        <fullName evidence="3">YncE family protein</fullName>
    </recommendedName>
</protein>
<dbReference type="InterPro" id="IPR051200">
    <property type="entry name" value="Host-pathogen_enzymatic-act"/>
</dbReference>
<evidence type="ECO:0000313" key="1">
    <source>
        <dbReference type="EMBL" id="GGF29116.1"/>
    </source>
</evidence>
<dbReference type="EMBL" id="BMIU01000007">
    <property type="protein sequence ID" value="GGF29116.1"/>
    <property type="molecule type" value="Genomic_DNA"/>
</dbReference>
<gene>
    <name evidence="1" type="ORF">GCM10011339_16710</name>
</gene>
<dbReference type="Proteomes" id="UP000647339">
    <property type="component" value="Unassembled WGS sequence"/>
</dbReference>
<accession>A0ABQ1UXA0</accession>
<proteinExistence type="predicted"/>
<comment type="caution">
    <text evidence="1">The sequence shown here is derived from an EMBL/GenBank/DDBJ whole genome shotgun (WGS) entry which is preliminary data.</text>
</comment>
<name>A0ABQ1UXA0_9BACT</name>
<dbReference type="InterPro" id="IPR031815">
    <property type="entry name" value="DUF5074"/>
</dbReference>
<dbReference type="SUPFAM" id="SSF50969">
    <property type="entry name" value="YVTN repeat-like/Quinoprotein amine dehydrogenase"/>
    <property type="match status" value="1"/>
</dbReference>
<evidence type="ECO:0000313" key="2">
    <source>
        <dbReference type="Proteomes" id="UP000647339"/>
    </source>
</evidence>
<dbReference type="Gene3D" id="2.130.10.10">
    <property type="entry name" value="YVTN repeat-like/Quinoprotein amine dehydrogenase"/>
    <property type="match status" value="1"/>
</dbReference>
<dbReference type="PROSITE" id="PS51257">
    <property type="entry name" value="PROKAR_LIPOPROTEIN"/>
    <property type="match status" value="1"/>
</dbReference>
<organism evidence="1 2">
    <name type="scientific">Echinicola rosea</name>
    <dbReference type="NCBI Taxonomy" id="1807691"/>
    <lineage>
        <taxon>Bacteria</taxon>
        <taxon>Pseudomonadati</taxon>
        <taxon>Bacteroidota</taxon>
        <taxon>Cytophagia</taxon>
        <taxon>Cytophagales</taxon>
        <taxon>Cyclobacteriaceae</taxon>
        <taxon>Echinicola</taxon>
    </lineage>
</organism>
<dbReference type="InterPro" id="IPR011044">
    <property type="entry name" value="Quino_amine_DH_bsu"/>
</dbReference>
<evidence type="ECO:0008006" key="3">
    <source>
        <dbReference type="Google" id="ProtNLM"/>
    </source>
</evidence>
<dbReference type="PANTHER" id="PTHR47197">
    <property type="entry name" value="PROTEIN NIRF"/>
    <property type="match status" value="1"/>
</dbReference>